<comment type="similarity">
    <text evidence="2 12">Belongs to the amiloride-sensitive sodium channel (TC 1.A.6) family.</text>
</comment>
<keyword evidence="6" id="KW-1133">Transmembrane helix</keyword>
<keyword evidence="14" id="KW-1185">Reference proteome</keyword>
<evidence type="ECO:0000313" key="13">
    <source>
        <dbReference type="EMBL" id="CAD7251197.1"/>
    </source>
</evidence>
<dbReference type="InterPro" id="IPR001873">
    <property type="entry name" value="ENaC"/>
</dbReference>
<dbReference type="Pfam" id="PF00858">
    <property type="entry name" value="ASC"/>
    <property type="match status" value="2"/>
</dbReference>
<dbReference type="Proteomes" id="UP000677054">
    <property type="component" value="Unassembled WGS sequence"/>
</dbReference>
<evidence type="ECO:0000256" key="4">
    <source>
        <dbReference type="ARBA" id="ARBA00022461"/>
    </source>
</evidence>
<evidence type="ECO:0000256" key="1">
    <source>
        <dbReference type="ARBA" id="ARBA00004141"/>
    </source>
</evidence>
<evidence type="ECO:0000256" key="9">
    <source>
        <dbReference type="ARBA" id="ARBA00023136"/>
    </source>
</evidence>
<evidence type="ECO:0000256" key="8">
    <source>
        <dbReference type="ARBA" id="ARBA00023065"/>
    </source>
</evidence>
<evidence type="ECO:0000256" key="2">
    <source>
        <dbReference type="ARBA" id="ARBA00007193"/>
    </source>
</evidence>
<organism evidence="13">
    <name type="scientific">Darwinula stevensoni</name>
    <dbReference type="NCBI Taxonomy" id="69355"/>
    <lineage>
        <taxon>Eukaryota</taxon>
        <taxon>Metazoa</taxon>
        <taxon>Ecdysozoa</taxon>
        <taxon>Arthropoda</taxon>
        <taxon>Crustacea</taxon>
        <taxon>Oligostraca</taxon>
        <taxon>Ostracoda</taxon>
        <taxon>Podocopa</taxon>
        <taxon>Podocopida</taxon>
        <taxon>Darwinulocopina</taxon>
        <taxon>Darwinuloidea</taxon>
        <taxon>Darwinulidae</taxon>
        <taxon>Darwinula</taxon>
    </lineage>
</organism>
<accession>A0A7R9AC17</accession>
<keyword evidence="7" id="KW-0915">Sodium</keyword>
<keyword evidence="3 12" id="KW-0813">Transport</keyword>
<keyword evidence="11 12" id="KW-0407">Ion channel</keyword>
<gene>
    <name evidence="13" type="ORF">DSTB1V02_LOCUS10964</name>
</gene>
<comment type="subcellular location">
    <subcellularLocation>
        <location evidence="1">Membrane</location>
        <topology evidence="1">Multi-pass membrane protein</topology>
    </subcellularLocation>
</comment>
<evidence type="ECO:0000256" key="3">
    <source>
        <dbReference type="ARBA" id="ARBA00022448"/>
    </source>
</evidence>
<keyword evidence="10 12" id="KW-0739">Sodium transport</keyword>
<evidence type="ECO:0000256" key="7">
    <source>
        <dbReference type="ARBA" id="ARBA00023053"/>
    </source>
</evidence>
<reference evidence="13" key="1">
    <citation type="submission" date="2020-11" db="EMBL/GenBank/DDBJ databases">
        <authorList>
            <person name="Tran Van P."/>
        </authorList>
    </citation>
    <scope>NUCLEOTIDE SEQUENCE</scope>
</reference>
<dbReference type="EMBL" id="CAJPEV010003357">
    <property type="protein sequence ID" value="CAG0899572.1"/>
    <property type="molecule type" value="Genomic_DNA"/>
</dbReference>
<keyword evidence="8 12" id="KW-0406">Ion transport</keyword>
<evidence type="ECO:0000256" key="10">
    <source>
        <dbReference type="ARBA" id="ARBA00023201"/>
    </source>
</evidence>
<name>A0A7R9AC17_9CRUS</name>
<evidence type="ECO:0000256" key="12">
    <source>
        <dbReference type="RuleBase" id="RU000679"/>
    </source>
</evidence>
<dbReference type="GO" id="GO:0016020">
    <property type="term" value="C:membrane"/>
    <property type="evidence" value="ECO:0007669"/>
    <property type="project" value="UniProtKB-SubCell"/>
</dbReference>
<dbReference type="OrthoDB" id="5874059at2759"/>
<proteinExistence type="inferred from homology"/>
<evidence type="ECO:0000256" key="6">
    <source>
        <dbReference type="ARBA" id="ARBA00022989"/>
    </source>
</evidence>
<evidence type="ECO:0000256" key="11">
    <source>
        <dbReference type="ARBA" id="ARBA00023303"/>
    </source>
</evidence>
<protein>
    <submittedName>
        <fullName evidence="13">Uncharacterized protein</fullName>
    </submittedName>
</protein>
<dbReference type="Gene3D" id="1.10.287.770">
    <property type="entry name" value="YojJ-like"/>
    <property type="match status" value="1"/>
</dbReference>
<keyword evidence="9" id="KW-0472">Membrane</keyword>
<evidence type="ECO:0000313" key="14">
    <source>
        <dbReference type="Proteomes" id="UP000677054"/>
    </source>
</evidence>
<evidence type="ECO:0000256" key="5">
    <source>
        <dbReference type="ARBA" id="ARBA00022692"/>
    </source>
</evidence>
<sequence length="333" mass="38493">MLLIEEYLSFPTNTLYLIEDVEEIPAPAFTLCPKPSVMSRFPPNLSSSYEVDAFLGGTTFAEKFKELTITLHQVIHAAPNYDWLDYLESSTKHGETIRSLVSGYWSERIFLGEDSTNNDMGGYHYFKCFTFHWEEKLSTGPRSCKENFFELNFKEITDSVERKIEVYVHDAREAFTNFHFFDPEQVILFNGSLTRLFIRPEVIQKRSKRTDPCIDDEDYSYTRCKENCIWEKMLARDNLTGLSCFMPALLTKEVNLTILECKNWKDETHSFSLIPHFLEKEKVTLLDLLSNIGGIVGICLGASLVTLFDIAEMVCSRIRFFPRRNEVVATGNH</sequence>
<keyword evidence="5 12" id="KW-0812">Transmembrane</keyword>
<keyword evidence="4 12" id="KW-0894">Sodium channel</keyword>
<dbReference type="EMBL" id="LR902874">
    <property type="protein sequence ID" value="CAD7251197.1"/>
    <property type="molecule type" value="Genomic_DNA"/>
</dbReference>
<dbReference type="AlphaFoldDB" id="A0A7R9AC17"/>
<dbReference type="GO" id="GO:0005272">
    <property type="term" value="F:sodium channel activity"/>
    <property type="evidence" value="ECO:0007669"/>
    <property type="project" value="UniProtKB-KW"/>
</dbReference>